<protein>
    <submittedName>
        <fullName evidence="3">G protein-coupled receptor</fullName>
    </submittedName>
</protein>
<evidence type="ECO:0000313" key="3">
    <source>
        <dbReference type="WBParaSite" id="L893_g13079.t1"/>
    </source>
</evidence>
<dbReference type="WBParaSite" id="L893_g13079.t1">
    <property type="protein sequence ID" value="L893_g13079.t1"/>
    <property type="gene ID" value="L893_g13079"/>
</dbReference>
<proteinExistence type="predicted"/>
<keyword evidence="1" id="KW-0812">Transmembrane</keyword>
<feature type="transmembrane region" description="Helical" evidence="1">
    <location>
        <begin position="36"/>
        <end position="64"/>
    </location>
</feature>
<dbReference type="AlphaFoldDB" id="A0A1I7Y5Z4"/>
<name>A0A1I7Y5Z4_9BILA</name>
<dbReference type="Proteomes" id="UP000095287">
    <property type="component" value="Unplaced"/>
</dbReference>
<keyword evidence="1" id="KW-0472">Membrane</keyword>
<keyword evidence="1" id="KW-1133">Transmembrane helix</keyword>
<evidence type="ECO:0000313" key="2">
    <source>
        <dbReference type="Proteomes" id="UP000095287"/>
    </source>
</evidence>
<organism evidence="2 3">
    <name type="scientific">Steinernema glaseri</name>
    <dbReference type="NCBI Taxonomy" id="37863"/>
    <lineage>
        <taxon>Eukaryota</taxon>
        <taxon>Metazoa</taxon>
        <taxon>Ecdysozoa</taxon>
        <taxon>Nematoda</taxon>
        <taxon>Chromadorea</taxon>
        <taxon>Rhabditida</taxon>
        <taxon>Tylenchina</taxon>
        <taxon>Panagrolaimomorpha</taxon>
        <taxon>Strongyloidoidea</taxon>
        <taxon>Steinernematidae</taxon>
        <taxon>Steinernema</taxon>
    </lineage>
</organism>
<sequence length="87" mass="9795">ANHIVLFQAVCHTSLCTVPYLLEMLNSVETGLDSPWVIWVSYAAPYFPAMFVSSIALSSSFSFYKLWRRRRALRSVSSVVVMTSSSK</sequence>
<reference evidence="3" key="1">
    <citation type="submission" date="2016-11" db="UniProtKB">
        <authorList>
            <consortium name="WormBaseParasite"/>
        </authorList>
    </citation>
    <scope>IDENTIFICATION</scope>
</reference>
<evidence type="ECO:0000256" key="1">
    <source>
        <dbReference type="SAM" id="Phobius"/>
    </source>
</evidence>
<keyword evidence="2" id="KW-1185">Reference proteome</keyword>
<accession>A0A1I7Y5Z4</accession>